<evidence type="ECO:0000259" key="4">
    <source>
        <dbReference type="Pfam" id="PF00467"/>
    </source>
</evidence>
<dbReference type="AlphaFoldDB" id="S9VN56"/>
<protein>
    <submittedName>
        <fullName evidence="6">Large subunit ribosomal protein L14e</fullName>
    </submittedName>
</protein>
<dbReference type="Pfam" id="PF01929">
    <property type="entry name" value="Ribosomal_L14e"/>
    <property type="match status" value="1"/>
</dbReference>
<dbReference type="InterPro" id="IPR041985">
    <property type="entry name" value="Ribosomal_eL14_KOW"/>
</dbReference>
<name>S9VN56_9TRYP</name>
<gene>
    <name evidence="6" type="ORF">STCU_07074</name>
</gene>
<keyword evidence="3" id="KW-0687">Ribonucleoprotein</keyword>
<dbReference type="Proteomes" id="UP000015354">
    <property type="component" value="Unassembled WGS sequence"/>
</dbReference>
<dbReference type="Pfam" id="PF00467">
    <property type="entry name" value="KOW"/>
    <property type="match status" value="1"/>
</dbReference>
<evidence type="ECO:0000259" key="5">
    <source>
        <dbReference type="Pfam" id="PF01929"/>
    </source>
</evidence>
<proteinExistence type="inferred from homology"/>
<evidence type="ECO:0000256" key="2">
    <source>
        <dbReference type="ARBA" id="ARBA00022980"/>
    </source>
</evidence>
<keyword evidence="2 6" id="KW-0689">Ribosomal protein</keyword>
<dbReference type="OrthoDB" id="251811at2759"/>
<keyword evidence="7" id="KW-1185">Reference proteome</keyword>
<dbReference type="GO" id="GO:0042273">
    <property type="term" value="P:ribosomal large subunit biogenesis"/>
    <property type="evidence" value="ECO:0007669"/>
    <property type="project" value="TreeGrafter"/>
</dbReference>
<comment type="similarity">
    <text evidence="1">Belongs to the eukaryotic ribosomal protein eL14 family.</text>
</comment>
<sequence>MVQANYVRAGRLVRVLRGPRQDHIGVIVDIIDANRLLVENPQDSKMRRHVVKMSNITPLKFAVKVPRNCSTKALKEALVSTKALEKYAATRTATRISAKKALATSTDFERYQLRVARRSRAHWTRKVFDENDAKHPVSWHKVALKKVQKKAAKVDATAAAKKRISKAIAARKSKK</sequence>
<reference evidence="6 7" key="1">
    <citation type="journal article" date="2013" name="PLoS ONE">
        <title>Predicting the Proteins of Angomonas deanei, Strigomonas culicis and Their Respective Endosymbionts Reveals New Aspects of the Trypanosomatidae Family.</title>
        <authorList>
            <person name="Motta M.C."/>
            <person name="Martins A.C."/>
            <person name="de Souza S.S."/>
            <person name="Catta-Preta C.M."/>
            <person name="Silva R."/>
            <person name="Klein C.C."/>
            <person name="de Almeida L.G."/>
            <person name="de Lima Cunha O."/>
            <person name="Ciapina L.P."/>
            <person name="Brocchi M."/>
            <person name="Colabardini A.C."/>
            <person name="de Araujo Lima B."/>
            <person name="Machado C.R."/>
            <person name="de Almeida Soares C.M."/>
            <person name="Probst C.M."/>
            <person name="de Menezes C.B."/>
            <person name="Thompson C.E."/>
            <person name="Bartholomeu D.C."/>
            <person name="Gradia D.F."/>
            <person name="Pavoni D.P."/>
            <person name="Grisard E.C."/>
            <person name="Fantinatti-Garboggini F."/>
            <person name="Marchini F.K."/>
            <person name="Rodrigues-Luiz G.F."/>
            <person name="Wagner G."/>
            <person name="Goldman G.H."/>
            <person name="Fietto J.L."/>
            <person name="Elias M.C."/>
            <person name="Goldman M.H."/>
            <person name="Sagot M.F."/>
            <person name="Pereira M."/>
            <person name="Stoco P.H."/>
            <person name="de Mendonca-Neto R.P."/>
            <person name="Teixeira S.M."/>
            <person name="Maciel T.E."/>
            <person name="de Oliveira Mendes T.A."/>
            <person name="Urmenyi T.P."/>
            <person name="de Souza W."/>
            <person name="Schenkman S."/>
            <person name="de Vasconcelos A.T."/>
        </authorList>
    </citation>
    <scope>NUCLEOTIDE SEQUENCE [LARGE SCALE GENOMIC DNA]</scope>
</reference>
<dbReference type="SUPFAM" id="SSF50104">
    <property type="entry name" value="Translation proteins SH3-like domain"/>
    <property type="match status" value="1"/>
</dbReference>
<evidence type="ECO:0000256" key="3">
    <source>
        <dbReference type="ARBA" id="ARBA00023274"/>
    </source>
</evidence>
<feature type="domain" description="KOW" evidence="4">
    <location>
        <begin position="10"/>
        <end position="39"/>
    </location>
</feature>
<dbReference type="InterPro" id="IPR014722">
    <property type="entry name" value="Rib_uL2_dom2"/>
</dbReference>
<feature type="domain" description="Large ribosomal subunit protein eL14" evidence="5">
    <location>
        <begin position="48"/>
        <end position="120"/>
    </location>
</feature>
<dbReference type="InterPro" id="IPR002784">
    <property type="entry name" value="Ribosomal_eL14_dom"/>
</dbReference>
<evidence type="ECO:0000313" key="7">
    <source>
        <dbReference type="Proteomes" id="UP000015354"/>
    </source>
</evidence>
<dbReference type="GO" id="GO:0003723">
    <property type="term" value="F:RNA binding"/>
    <property type="evidence" value="ECO:0007669"/>
    <property type="project" value="InterPro"/>
</dbReference>
<dbReference type="PANTHER" id="PTHR11127:SF2">
    <property type="entry name" value="LARGE RIBOSOMAL SUBUNIT PROTEIN EL14"/>
    <property type="match status" value="1"/>
</dbReference>
<accession>S9VN56</accession>
<dbReference type="CDD" id="cd06088">
    <property type="entry name" value="KOW_RPL14"/>
    <property type="match status" value="1"/>
</dbReference>
<dbReference type="GO" id="GO:0003735">
    <property type="term" value="F:structural constituent of ribosome"/>
    <property type="evidence" value="ECO:0007669"/>
    <property type="project" value="InterPro"/>
</dbReference>
<dbReference type="InterPro" id="IPR005824">
    <property type="entry name" value="KOW"/>
</dbReference>
<dbReference type="PANTHER" id="PTHR11127">
    <property type="entry name" value="60S RIBOSOMAL PROTEIN L14"/>
    <property type="match status" value="1"/>
</dbReference>
<dbReference type="GO" id="GO:0022625">
    <property type="term" value="C:cytosolic large ribosomal subunit"/>
    <property type="evidence" value="ECO:0007669"/>
    <property type="project" value="TreeGrafter"/>
</dbReference>
<organism evidence="6 7">
    <name type="scientific">Strigomonas culicis</name>
    <dbReference type="NCBI Taxonomy" id="28005"/>
    <lineage>
        <taxon>Eukaryota</taxon>
        <taxon>Discoba</taxon>
        <taxon>Euglenozoa</taxon>
        <taxon>Kinetoplastea</taxon>
        <taxon>Metakinetoplastina</taxon>
        <taxon>Trypanosomatida</taxon>
        <taxon>Trypanosomatidae</taxon>
        <taxon>Strigomonadinae</taxon>
        <taxon>Strigomonas</taxon>
    </lineage>
</organism>
<dbReference type="InterPro" id="IPR008991">
    <property type="entry name" value="Translation_prot_SH3-like_sf"/>
</dbReference>
<dbReference type="InterPro" id="IPR039660">
    <property type="entry name" value="Ribosomal_eL14"/>
</dbReference>
<dbReference type="GO" id="GO:0006412">
    <property type="term" value="P:translation"/>
    <property type="evidence" value="ECO:0007669"/>
    <property type="project" value="InterPro"/>
</dbReference>
<evidence type="ECO:0000256" key="1">
    <source>
        <dbReference type="ARBA" id="ARBA00006592"/>
    </source>
</evidence>
<dbReference type="Gene3D" id="2.30.30.30">
    <property type="match status" value="1"/>
</dbReference>
<dbReference type="EMBL" id="ATMH01007074">
    <property type="protein sequence ID" value="EPY24650.1"/>
    <property type="molecule type" value="Genomic_DNA"/>
</dbReference>
<comment type="caution">
    <text evidence="6">The sequence shown here is derived from an EMBL/GenBank/DDBJ whole genome shotgun (WGS) entry which is preliminary data.</text>
</comment>
<evidence type="ECO:0000313" key="6">
    <source>
        <dbReference type="EMBL" id="EPY24650.1"/>
    </source>
</evidence>